<protein>
    <recommendedName>
        <fullName evidence="2">Transposase IS204/IS1001/IS1096/IS1165 DDE domain-containing protein</fullName>
    </recommendedName>
</protein>
<dbReference type="InterPro" id="IPR002560">
    <property type="entry name" value="Transposase_DDE"/>
</dbReference>
<accession>A0A1V6LYV9</accession>
<dbReference type="Proteomes" id="UP000242219">
    <property type="component" value="Unassembled WGS sequence"/>
</dbReference>
<dbReference type="Pfam" id="PF01610">
    <property type="entry name" value="DDE_Tnp_ISL3"/>
    <property type="match status" value="1"/>
</dbReference>
<evidence type="ECO:0000313" key="3">
    <source>
        <dbReference type="EMBL" id="OQD45320.1"/>
    </source>
</evidence>
<keyword evidence="1" id="KW-0472">Membrane</keyword>
<keyword evidence="1" id="KW-1133">Transmembrane helix</keyword>
<evidence type="ECO:0000256" key="1">
    <source>
        <dbReference type="SAM" id="Phobius"/>
    </source>
</evidence>
<feature type="transmembrane region" description="Helical" evidence="1">
    <location>
        <begin position="74"/>
        <end position="97"/>
    </location>
</feature>
<comment type="caution">
    <text evidence="3">The sequence shown here is derived from an EMBL/GenBank/DDBJ whole genome shotgun (WGS) entry which is preliminary data.</text>
</comment>
<dbReference type="AlphaFoldDB" id="A0A1V6LYV9"/>
<evidence type="ECO:0000313" key="4">
    <source>
        <dbReference type="Proteomes" id="UP000242219"/>
    </source>
</evidence>
<name>A0A1V6LYV9_9BACT</name>
<proteinExistence type="predicted"/>
<feature type="domain" description="Transposase IS204/IS1001/IS1096/IS1165 DDE" evidence="2">
    <location>
        <begin position="3"/>
        <end position="51"/>
    </location>
</feature>
<keyword evidence="4" id="KW-1185">Reference proteome</keyword>
<organism evidence="3 4">
    <name type="scientific">Candidatus Brocadia sapporoensis</name>
    <dbReference type="NCBI Taxonomy" id="392547"/>
    <lineage>
        <taxon>Bacteria</taxon>
        <taxon>Pseudomonadati</taxon>
        <taxon>Planctomycetota</taxon>
        <taxon>Candidatus Brocadiia</taxon>
        <taxon>Candidatus Brocadiales</taxon>
        <taxon>Candidatus Brocadiaceae</taxon>
        <taxon>Candidatus Brocadia</taxon>
    </lineage>
</organism>
<keyword evidence="1" id="KW-0812">Transmembrane</keyword>
<sequence>MSTKEHLKNAMIVLDHFHVKKYLNETVDAVRKEELRKARQQNQGDLSRIHHCNKRFILMQNHVFHKQFSQALPYFTWLWCVTVRILTLIFATIPLIFLNE</sequence>
<evidence type="ECO:0000259" key="2">
    <source>
        <dbReference type="Pfam" id="PF01610"/>
    </source>
</evidence>
<dbReference type="EMBL" id="MJUW02000097">
    <property type="protein sequence ID" value="OQD45320.1"/>
    <property type="molecule type" value="Genomic_DNA"/>
</dbReference>
<gene>
    <name evidence="3" type="ORF">BIY37_08935</name>
</gene>
<reference evidence="3 4" key="1">
    <citation type="journal article" date="2016" name="Genome Announc.">
        <title>Draft Genome Sequence of the Anaerobic Ammonium-Oxidizing Bacterium 'Candidatus Brocadia sp. 40'.</title>
        <authorList>
            <person name="Ali M."/>
            <person name="Haroon M.F."/>
            <person name="Narita Y."/>
            <person name="Zhang L."/>
            <person name="Rangel Shaw D."/>
            <person name="Okabe S."/>
            <person name="Saikaly P.E."/>
        </authorList>
    </citation>
    <scope>NUCLEOTIDE SEQUENCE [LARGE SCALE GENOMIC DNA]</scope>
    <source>
        <strain evidence="3 4">40</strain>
    </source>
</reference>